<sequence>MNERPSDPVDVPALAALDADLPDAAEAAERRRAARTDPRAAEVLDALSTTRADLAALPEPEVPPAVAARWAAAVAAEHPEQFSSRPSGRRSRSRVLLAVLAAAAAVAVVVVGAPRPGPPVLTVGRVDLVAVATAAVGTVDVGALADPDRRQACLRAVLPDAAGLRLLGGRRVVLDGRPGVLLVLATGTRGGLDVVTVDPGCGPAGGTLLARVTVG</sequence>
<dbReference type="Proteomes" id="UP001183202">
    <property type="component" value="Unassembled WGS sequence"/>
</dbReference>
<keyword evidence="1" id="KW-0812">Transmembrane</keyword>
<evidence type="ECO:0000313" key="2">
    <source>
        <dbReference type="EMBL" id="MDT0348305.1"/>
    </source>
</evidence>
<name>A0ABU2N311_9PSEU</name>
<keyword evidence="1" id="KW-1133">Transmembrane helix</keyword>
<proteinExistence type="predicted"/>
<comment type="caution">
    <text evidence="2">The sequence shown here is derived from an EMBL/GenBank/DDBJ whole genome shotgun (WGS) entry which is preliminary data.</text>
</comment>
<dbReference type="RefSeq" id="WP_311554202.1">
    <property type="nucleotide sequence ID" value="NZ_JAVREJ010000001.1"/>
</dbReference>
<protein>
    <recommendedName>
        <fullName evidence="4">Anti-sigma-K factor rskA</fullName>
    </recommendedName>
</protein>
<feature type="transmembrane region" description="Helical" evidence="1">
    <location>
        <begin position="95"/>
        <end position="114"/>
    </location>
</feature>
<keyword evidence="1" id="KW-0472">Membrane</keyword>
<dbReference type="EMBL" id="JAVREJ010000001">
    <property type="protein sequence ID" value="MDT0348305.1"/>
    <property type="molecule type" value="Genomic_DNA"/>
</dbReference>
<gene>
    <name evidence="2" type="ORF">RM445_02050</name>
</gene>
<evidence type="ECO:0000256" key="1">
    <source>
        <dbReference type="SAM" id="Phobius"/>
    </source>
</evidence>
<feature type="transmembrane region" description="Helical" evidence="1">
    <location>
        <begin position="126"/>
        <end position="145"/>
    </location>
</feature>
<evidence type="ECO:0008006" key="4">
    <source>
        <dbReference type="Google" id="ProtNLM"/>
    </source>
</evidence>
<keyword evidence="3" id="KW-1185">Reference proteome</keyword>
<accession>A0ABU2N311</accession>
<reference evidence="3" key="1">
    <citation type="submission" date="2023-07" db="EMBL/GenBank/DDBJ databases">
        <title>30 novel species of actinomycetes from the DSMZ collection.</title>
        <authorList>
            <person name="Nouioui I."/>
        </authorList>
    </citation>
    <scope>NUCLEOTIDE SEQUENCE [LARGE SCALE GENOMIC DNA]</scope>
    <source>
        <strain evidence="3">DSM 45834</strain>
    </source>
</reference>
<evidence type="ECO:0000313" key="3">
    <source>
        <dbReference type="Proteomes" id="UP001183202"/>
    </source>
</evidence>
<organism evidence="2 3">
    <name type="scientific">Pseudonocardia charpentierae</name>
    <dbReference type="NCBI Taxonomy" id="3075545"/>
    <lineage>
        <taxon>Bacteria</taxon>
        <taxon>Bacillati</taxon>
        <taxon>Actinomycetota</taxon>
        <taxon>Actinomycetes</taxon>
        <taxon>Pseudonocardiales</taxon>
        <taxon>Pseudonocardiaceae</taxon>
        <taxon>Pseudonocardia</taxon>
    </lineage>
</organism>